<organism evidence="2 3">
    <name type="scientific">Tetradesmus obliquus</name>
    <name type="common">Green alga</name>
    <name type="synonym">Acutodesmus obliquus</name>
    <dbReference type="NCBI Taxonomy" id="3088"/>
    <lineage>
        <taxon>Eukaryota</taxon>
        <taxon>Viridiplantae</taxon>
        <taxon>Chlorophyta</taxon>
        <taxon>core chlorophytes</taxon>
        <taxon>Chlorophyceae</taxon>
        <taxon>CS clade</taxon>
        <taxon>Sphaeropleales</taxon>
        <taxon>Scenedesmaceae</taxon>
        <taxon>Tetradesmus</taxon>
    </lineage>
</organism>
<keyword evidence="3" id="KW-1185">Reference proteome</keyword>
<dbReference type="SMART" id="SM00757">
    <property type="entry name" value="CRA"/>
    <property type="match status" value="1"/>
</dbReference>
<feature type="domain" description="B30.2/SPRY" evidence="1">
    <location>
        <begin position="1"/>
        <end position="183"/>
    </location>
</feature>
<gene>
    <name evidence="2" type="ORF">OEZ85_002076</name>
</gene>
<dbReference type="CDD" id="cd12909">
    <property type="entry name" value="SPRY_RanBP9_10"/>
    <property type="match status" value="1"/>
</dbReference>
<proteinExistence type="predicted"/>
<reference evidence="2 3" key="1">
    <citation type="submission" date="2023-05" db="EMBL/GenBank/DDBJ databases">
        <title>A 100% complete, gapless, phased diploid assembly of the Scenedesmus obliquus UTEX 3031 genome.</title>
        <authorList>
            <person name="Biondi T.C."/>
            <person name="Hanschen E.R."/>
            <person name="Kwon T."/>
            <person name="Eng W."/>
            <person name="Kruse C.P.S."/>
            <person name="Koehler S.I."/>
            <person name="Kunde Y."/>
            <person name="Gleasner C.D."/>
            <person name="You Mak K.T."/>
            <person name="Polle J."/>
            <person name="Hovde B.T."/>
            <person name="Starkenburg S.R."/>
        </authorList>
    </citation>
    <scope>NUCLEOTIDE SEQUENCE [LARGE SCALE GENOMIC DNA]</scope>
    <source>
        <strain evidence="2 3">DOE0152z</strain>
    </source>
</reference>
<dbReference type="InterPro" id="IPR050618">
    <property type="entry name" value="Ubq-SigPath_Reg"/>
</dbReference>
<dbReference type="PROSITE" id="PS50188">
    <property type="entry name" value="B302_SPRY"/>
    <property type="match status" value="1"/>
</dbReference>
<dbReference type="PANTHER" id="PTHR12864">
    <property type="entry name" value="RAN BINDING PROTEIN 9-RELATED"/>
    <property type="match status" value="1"/>
</dbReference>
<dbReference type="InterPro" id="IPR013144">
    <property type="entry name" value="CRA_dom"/>
</dbReference>
<name>A0ABY8U2I4_TETOB</name>
<evidence type="ECO:0000259" key="1">
    <source>
        <dbReference type="PROSITE" id="PS50188"/>
    </source>
</evidence>
<sequence>MIYSSKSALPSEWDKRQWGRHQAAQQYLKVDGLQVKYTGPGETDSQAASIFADHAVPQDVPLYYFEISVVNKGAQGFIGIGFCAEDVNLGRLPGWEPRSYGYHGDDGHAFHGSGTGRPFGPGFTTGDVVGALLDRGLNTISFFKNGEPVGTAFYGVQEQQLYPCVGMRTANEEIRANFGATPFAVDLAALQQQFRQRILDSISAVKLPAAVELAELGPGNKSPDEEELLSDALSLLAYAEPAASPCGHLLRAGQRLQLAEELNGALLQARGTSAQPLLESVYRQAVGLLDELKRQGSPAALVLDVPKLCLSGPATAQQQQRKGLQAGSSAAAAAAAAAGAAGSVQER</sequence>
<dbReference type="InterPro" id="IPR001870">
    <property type="entry name" value="B30.2/SPRY"/>
</dbReference>
<accession>A0ABY8U2I4</accession>
<dbReference type="Pfam" id="PF00622">
    <property type="entry name" value="SPRY"/>
    <property type="match status" value="1"/>
</dbReference>
<dbReference type="Proteomes" id="UP001244341">
    <property type="component" value="Chromosome 6b"/>
</dbReference>
<dbReference type="Gene3D" id="2.60.120.920">
    <property type="match status" value="1"/>
</dbReference>
<dbReference type="EMBL" id="CP126213">
    <property type="protein sequence ID" value="WIA15425.1"/>
    <property type="molecule type" value="Genomic_DNA"/>
</dbReference>
<protein>
    <recommendedName>
        <fullName evidence="1">B30.2/SPRY domain-containing protein</fullName>
    </recommendedName>
</protein>
<dbReference type="InterPro" id="IPR035782">
    <property type="entry name" value="SPRY_RanBP9/10"/>
</dbReference>
<dbReference type="InterPro" id="IPR003877">
    <property type="entry name" value="SPRY_dom"/>
</dbReference>
<dbReference type="SUPFAM" id="SSF49899">
    <property type="entry name" value="Concanavalin A-like lectins/glucanases"/>
    <property type="match status" value="1"/>
</dbReference>
<evidence type="ECO:0000313" key="2">
    <source>
        <dbReference type="EMBL" id="WIA15425.1"/>
    </source>
</evidence>
<dbReference type="InterPro" id="IPR043136">
    <property type="entry name" value="B30.2/SPRY_sf"/>
</dbReference>
<evidence type="ECO:0000313" key="3">
    <source>
        <dbReference type="Proteomes" id="UP001244341"/>
    </source>
</evidence>
<dbReference type="InterPro" id="IPR013320">
    <property type="entry name" value="ConA-like_dom_sf"/>
</dbReference>
<dbReference type="SMART" id="SM00449">
    <property type="entry name" value="SPRY"/>
    <property type="match status" value="1"/>
</dbReference>